<reference evidence="1 2" key="1">
    <citation type="journal article" date="2009" name="Proc. Natl. Acad. Sci. U.S.A.">
        <title>Hamiltonella defensa, genome evolution of protective bacterial endosymbiont from pathogenic ancestors.</title>
        <authorList>
            <person name="Degnan P.H."/>
            <person name="Yu Y."/>
            <person name="Sisneros N."/>
            <person name="Wing R.A."/>
            <person name="Moran N.A."/>
        </authorList>
    </citation>
    <scope>NUCLEOTIDE SEQUENCE [LARGE SCALE GENOMIC DNA]</scope>
    <source>
        <strain evidence="2">5AT</strain>
    </source>
</reference>
<evidence type="ECO:0000313" key="1">
    <source>
        <dbReference type="EMBL" id="ACQ66984.1"/>
    </source>
</evidence>
<accession>C4K341</accession>
<gene>
    <name evidence="1" type="ordered locus">HDEF_0216</name>
</gene>
<dbReference type="STRING" id="572265.HDEF_0216"/>
<dbReference type="KEGG" id="hde:HDEF_0216"/>
<organism evidence="1 2">
    <name type="scientific">Hamiltonella defensa subsp. Acyrthosiphon pisum (strain 5AT)</name>
    <dbReference type="NCBI Taxonomy" id="572265"/>
    <lineage>
        <taxon>Bacteria</taxon>
        <taxon>Pseudomonadati</taxon>
        <taxon>Pseudomonadota</taxon>
        <taxon>Gammaproteobacteria</taxon>
        <taxon>Enterobacterales</taxon>
        <taxon>Enterobacteriaceae</taxon>
        <taxon>aphid secondary symbionts</taxon>
        <taxon>Candidatus Williamhamiltonella</taxon>
    </lineage>
</organism>
<evidence type="ECO:0000313" key="2">
    <source>
        <dbReference type="Proteomes" id="UP000002334"/>
    </source>
</evidence>
<dbReference type="Proteomes" id="UP000002334">
    <property type="component" value="Chromosome"/>
</dbReference>
<protein>
    <submittedName>
        <fullName evidence="1">Uncharacterized protein</fullName>
    </submittedName>
</protein>
<dbReference type="HOGENOM" id="CLU_3365305_0_0_6"/>
<keyword evidence="2" id="KW-1185">Reference proteome</keyword>
<name>C4K341_HAMD5</name>
<dbReference type="AlphaFoldDB" id="C4K341"/>
<sequence length="35" mass="3910">MILVIRRNDGVCLSAMFDFAGLIHQPIKPVLKTDP</sequence>
<dbReference type="EMBL" id="CP001277">
    <property type="protein sequence ID" value="ACQ66984.1"/>
    <property type="molecule type" value="Genomic_DNA"/>
</dbReference>
<proteinExistence type="predicted"/>